<evidence type="ECO:0000313" key="8">
    <source>
        <dbReference type="Proteomes" id="UP000019254"/>
    </source>
</evidence>
<evidence type="ECO:0000256" key="4">
    <source>
        <dbReference type="PROSITE-ProRule" id="PRU00335"/>
    </source>
</evidence>
<feature type="domain" description="HTH tetR-type" evidence="6">
    <location>
        <begin position="36"/>
        <end position="96"/>
    </location>
</feature>
<protein>
    <submittedName>
        <fullName evidence="7">TetR family transcriptional regulator</fullName>
    </submittedName>
</protein>
<dbReference type="AlphaFoldDB" id="W7C3D0"/>
<keyword evidence="2 4" id="KW-0238">DNA-binding</keyword>
<dbReference type="EMBL" id="AODE01000018">
    <property type="protein sequence ID" value="EUJ30171.1"/>
    <property type="molecule type" value="Genomic_DNA"/>
</dbReference>
<evidence type="ECO:0000256" key="3">
    <source>
        <dbReference type="ARBA" id="ARBA00023163"/>
    </source>
</evidence>
<dbReference type="PROSITE" id="PS01081">
    <property type="entry name" value="HTH_TETR_1"/>
    <property type="match status" value="1"/>
</dbReference>
<accession>W7C3D0</accession>
<dbReference type="PATRIC" id="fig|1265820.5.peg.1700"/>
<dbReference type="Gene3D" id="1.10.357.10">
    <property type="entry name" value="Tetracycline Repressor, domain 2"/>
    <property type="match status" value="1"/>
</dbReference>
<keyword evidence="5" id="KW-1133">Transmembrane helix</keyword>
<feature type="DNA-binding region" description="H-T-H motif" evidence="4">
    <location>
        <begin position="59"/>
        <end position="78"/>
    </location>
</feature>
<keyword evidence="1" id="KW-0805">Transcription regulation</keyword>
<keyword evidence="3" id="KW-0804">Transcription</keyword>
<dbReference type="GO" id="GO:0003700">
    <property type="term" value="F:DNA-binding transcription factor activity"/>
    <property type="evidence" value="ECO:0007669"/>
    <property type="project" value="TreeGrafter"/>
</dbReference>
<reference evidence="7 8" key="1">
    <citation type="journal article" date="2014" name="Int. J. Syst. Evol. Microbiol.">
        <title>Listeria floridensis sp. nov., Listeria aquatica sp. nov., Listeria cornellensis sp. nov., Listeria riparia sp. nov. and Listeria grandensis sp. nov., from agricultural and natural environments.</title>
        <authorList>
            <person name="den Bakker H.C."/>
            <person name="Warchocki S."/>
            <person name="Wright E.M."/>
            <person name="Allred A.F."/>
            <person name="Ahlstrom C."/>
            <person name="Manuel C.S."/>
            <person name="Stasiewicz M.J."/>
            <person name="Burrell A."/>
            <person name="Roof S."/>
            <person name="Strawn L."/>
            <person name="Fortes E.D."/>
            <person name="Nightingale K.K."/>
            <person name="Kephart D."/>
            <person name="Wiedmann M."/>
        </authorList>
    </citation>
    <scope>NUCLEOTIDE SEQUENCE [LARGE SCALE GENOMIC DNA]</scope>
    <source>
        <strain evidence="8">FSL F6-969</strain>
    </source>
</reference>
<dbReference type="PANTHER" id="PTHR30055:SF234">
    <property type="entry name" value="HTH-TYPE TRANSCRIPTIONAL REGULATOR BETI"/>
    <property type="match status" value="1"/>
</dbReference>
<dbReference type="PANTHER" id="PTHR30055">
    <property type="entry name" value="HTH-TYPE TRANSCRIPTIONAL REGULATOR RUTR"/>
    <property type="match status" value="1"/>
</dbReference>
<dbReference type="PRINTS" id="PR00455">
    <property type="entry name" value="HTHTETR"/>
</dbReference>
<dbReference type="InterPro" id="IPR001647">
    <property type="entry name" value="HTH_TetR"/>
</dbReference>
<dbReference type="GO" id="GO:0000976">
    <property type="term" value="F:transcription cis-regulatory region binding"/>
    <property type="evidence" value="ECO:0007669"/>
    <property type="project" value="TreeGrafter"/>
</dbReference>
<dbReference type="InterPro" id="IPR050109">
    <property type="entry name" value="HTH-type_TetR-like_transc_reg"/>
</dbReference>
<evidence type="ECO:0000259" key="6">
    <source>
        <dbReference type="PROSITE" id="PS50977"/>
    </source>
</evidence>
<dbReference type="STRING" id="1265820.PCORN_08702"/>
<sequence length="211" mass="24015">MEKRLACFEANLFFALINDGVCVTLNVIAQRKAGFEMKRQELIDAAIQVIQEDGIHQLSLAKIAEKVGITKPAIFYHFKNKQDLMMALTHFTVDEYEQTIAEEFEKIPENDALRHVHAFLKGNLRQLNDSELIKVHAASMEVLVSNEEATAVWRDVYNRELEKMAPEIGVVRADLLSVALDGMWYGAMCGVWDAKRAESVITYLERIVDKE</sequence>
<feature type="transmembrane region" description="Helical" evidence="5">
    <location>
        <begin position="12"/>
        <end position="29"/>
    </location>
</feature>
<evidence type="ECO:0000256" key="5">
    <source>
        <dbReference type="SAM" id="Phobius"/>
    </source>
</evidence>
<organism evidence="7 8">
    <name type="scientific">Listeria cornellensis FSL F6-0969</name>
    <dbReference type="NCBI Taxonomy" id="1265820"/>
    <lineage>
        <taxon>Bacteria</taxon>
        <taxon>Bacillati</taxon>
        <taxon>Bacillota</taxon>
        <taxon>Bacilli</taxon>
        <taxon>Bacillales</taxon>
        <taxon>Listeriaceae</taxon>
        <taxon>Listeria</taxon>
    </lineage>
</organism>
<dbReference type="PROSITE" id="PS50977">
    <property type="entry name" value="HTH_TETR_2"/>
    <property type="match status" value="1"/>
</dbReference>
<evidence type="ECO:0000313" key="7">
    <source>
        <dbReference type="EMBL" id="EUJ30171.1"/>
    </source>
</evidence>
<comment type="caution">
    <text evidence="7">The sequence shown here is derived from an EMBL/GenBank/DDBJ whole genome shotgun (WGS) entry which is preliminary data.</text>
</comment>
<dbReference type="SUPFAM" id="SSF46689">
    <property type="entry name" value="Homeodomain-like"/>
    <property type="match status" value="1"/>
</dbReference>
<keyword evidence="8" id="KW-1185">Reference proteome</keyword>
<evidence type="ECO:0000256" key="2">
    <source>
        <dbReference type="ARBA" id="ARBA00023125"/>
    </source>
</evidence>
<dbReference type="Pfam" id="PF00440">
    <property type="entry name" value="TetR_N"/>
    <property type="match status" value="1"/>
</dbReference>
<dbReference type="InterPro" id="IPR009057">
    <property type="entry name" value="Homeodomain-like_sf"/>
</dbReference>
<dbReference type="Pfam" id="PF17937">
    <property type="entry name" value="TetR_C_28"/>
    <property type="match status" value="1"/>
</dbReference>
<keyword evidence="5" id="KW-0812">Transmembrane</keyword>
<dbReference type="InterPro" id="IPR023772">
    <property type="entry name" value="DNA-bd_HTH_TetR-type_CS"/>
</dbReference>
<gene>
    <name evidence="7" type="ORF">PCORN_08702</name>
</gene>
<proteinExistence type="predicted"/>
<dbReference type="Proteomes" id="UP000019254">
    <property type="component" value="Unassembled WGS sequence"/>
</dbReference>
<dbReference type="InterPro" id="IPR041479">
    <property type="entry name" value="TetR_CgmR_C"/>
</dbReference>
<evidence type="ECO:0000256" key="1">
    <source>
        <dbReference type="ARBA" id="ARBA00023015"/>
    </source>
</evidence>
<keyword evidence="5" id="KW-0472">Membrane</keyword>
<name>W7C3D0_9LIST</name>